<dbReference type="STRING" id="2015173.A0A026WGV9"/>
<keyword evidence="2 4" id="KW-0697">Rotamase</keyword>
<keyword evidence="5" id="KW-1133">Transmembrane helix</keyword>
<evidence type="ECO:0000256" key="4">
    <source>
        <dbReference type="RuleBase" id="RU363019"/>
    </source>
</evidence>
<dbReference type="PANTHER" id="PTHR11071">
    <property type="entry name" value="PEPTIDYL-PROLYL CIS-TRANS ISOMERASE"/>
    <property type="match status" value="1"/>
</dbReference>
<gene>
    <name evidence="7" type="ORF">X777_04856</name>
</gene>
<dbReference type="Gene3D" id="2.40.100.10">
    <property type="entry name" value="Cyclophilin-like"/>
    <property type="match status" value="1"/>
</dbReference>
<dbReference type="OMA" id="FIAMANR"/>
<keyword evidence="5" id="KW-0812">Transmembrane</keyword>
<dbReference type="Pfam" id="PF00160">
    <property type="entry name" value="Pro_isomerase"/>
    <property type="match status" value="1"/>
</dbReference>
<dbReference type="EC" id="5.2.1.8" evidence="4"/>
<feature type="transmembrane region" description="Helical" evidence="5">
    <location>
        <begin position="173"/>
        <end position="194"/>
    </location>
</feature>
<evidence type="ECO:0000256" key="5">
    <source>
        <dbReference type="SAM" id="Phobius"/>
    </source>
</evidence>
<keyword evidence="5" id="KW-0472">Membrane</keyword>
<dbReference type="GO" id="GO:0005737">
    <property type="term" value="C:cytoplasm"/>
    <property type="evidence" value="ECO:0007669"/>
    <property type="project" value="TreeGrafter"/>
</dbReference>
<organism evidence="7 8">
    <name type="scientific">Ooceraea biroi</name>
    <name type="common">Clonal raider ant</name>
    <name type="synonym">Cerapachys biroi</name>
    <dbReference type="NCBI Taxonomy" id="2015173"/>
    <lineage>
        <taxon>Eukaryota</taxon>
        <taxon>Metazoa</taxon>
        <taxon>Ecdysozoa</taxon>
        <taxon>Arthropoda</taxon>
        <taxon>Hexapoda</taxon>
        <taxon>Insecta</taxon>
        <taxon>Pterygota</taxon>
        <taxon>Neoptera</taxon>
        <taxon>Endopterygota</taxon>
        <taxon>Hymenoptera</taxon>
        <taxon>Apocrita</taxon>
        <taxon>Aculeata</taxon>
        <taxon>Formicoidea</taxon>
        <taxon>Formicidae</taxon>
        <taxon>Dorylinae</taxon>
        <taxon>Ooceraea</taxon>
    </lineage>
</organism>
<dbReference type="OrthoDB" id="10064525at2759"/>
<evidence type="ECO:0000256" key="2">
    <source>
        <dbReference type="ARBA" id="ARBA00023110"/>
    </source>
</evidence>
<keyword evidence="3 4" id="KW-0413">Isomerase</keyword>
<dbReference type="PANTHER" id="PTHR11071:SF478">
    <property type="entry name" value="PEPTIDYL-PROLYL CIS-TRANS ISOMERASE, RHODOPSIN-SPECIFIC ISOZYME"/>
    <property type="match status" value="1"/>
</dbReference>
<dbReference type="InterPro" id="IPR002130">
    <property type="entry name" value="Cyclophilin-type_PPIase_dom"/>
</dbReference>
<dbReference type="PROSITE" id="PS50072">
    <property type="entry name" value="CSA_PPIASE_2"/>
    <property type="match status" value="1"/>
</dbReference>
<dbReference type="GO" id="GO:0003755">
    <property type="term" value="F:peptidyl-prolyl cis-trans isomerase activity"/>
    <property type="evidence" value="ECO:0007669"/>
    <property type="project" value="UniProtKB-UniRule"/>
</dbReference>
<dbReference type="SUPFAM" id="SSF50891">
    <property type="entry name" value="Cyclophilin-like"/>
    <property type="match status" value="1"/>
</dbReference>
<dbReference type="AlphaFoldDB" id="A0A026WGV9"/>
<dbReference type="EMBL" id="KK107213">
    <property type="protein sequence ID" value="EZA55302.1"/>
    <property type="molecule type" value="Genomic_DNA"/>
</dbReference>
<comment type="catalytic activity">
    <reaction evidence="1 4">
        <text>[protein]-peptidylproline (omega=180) = [protein]-peptidylproline (omega=0)</text>
        <dbReference type="Rhea" id="RHEA:16237"/>
        <dbReference type="Rhea" id="RHEA-COMP:10747"/>
        <dbReference type="Rhea" id="RHEA-COMP:10748"/>
        <dbReference type="ChEBI" id="CHEBI:83833"/>
        <dbReference type="ChEBI" id="CHEBI:83834"/>
        <dbReference type="EC" id="5.2.1.8"/>
    </reaction>
</comment>
<name>A0A026WGV9_OOCBI</name>
<evidence type="ECO:0000313" key="7">
    <source>
        <dbReference type="EMBL" id="EZA55302.1"/>
    </source>
</evidence>
<accession>A0A026WGV9</accession>
<dbReference type="InterPro" id="IPR029000">
    <property type="entry name" value="Cyclophilin-like_dom_sf"/>
</dbReference>
<dbReference type="GO" id="GO:0016018">
    <property type="term" value="F:cyclosporin A binding"/>
    <property type="evidence" value="ECO:0007669"/>
    <property type="project" value="TreeGrafter"/>
</dbReference>
<comment type="function">
    <text evidence="4">PPIases accelerate the folding of proteins. It catalyzes the cis-trans isomerization of proline imidic peptide bonds in oligopeptides.</text>
</comment>
<evidence type="ECO:0000256" key="1">
    <source>
        <dbReference type="ARBA" id="ARBA00000971"/>
    </source>
</evidence>
<evidence type="ECO:0000256" key="3">
    <source>
        <dbReference type="ARBA" id="ARBA00023235"/>
    </source>
</evidence>
<sequence>MIDNHPAGRIVIGLFGEIAPKTVKNFITLATTGVEGKTYIGTRFHKVIKKYLIQAGDVEKTDGYGSISIYGKYFEDETFEVKHTVPLFVSMANIGRNTNGCQFFITTVTAPWLDGFHTSFGKVVSGEAIIYKIEQVKTDNDNNPLIPVVIYDCGILRTVEPYIISDKTYDYDMWAWIKATCVPLGFSLLILAFFHYMMKQLDV</sequence>
<protein>
    <recommendedName>
        <fullName evidence="4">Peptidyl-prolyl cis-trans isomerase</fullName>
        <shortName evidence="4">PPIase</shortName>
        <ecNumber evidence="4">5.2.1.8</ecNumber>
    </recommendedName>
</protein>
<dbReference type="PRINTS" id="PR00153">
    <property type="entry name" value="CSAPPISMRASE"/>
</dbReference>
<keyword evidence="8" id="KW-1185">Reference proteome</keyword>
<dbReference type="GO" id="GO:0006457">
    <property type="term" value="P:protein folding"/>
    <property type="evidence" value="ECO:0007669"/>
    <property type="project" value="TreeGrafter"/>
</dbReference>
<reference evidence="7 8" key="1">
    <citation type="journal article" date="2014" name="Curr. Biol.">
        <title>The genome of the clonal raider ant Cerapachys biroi.</title>
        <authorList>
            <person name="Oxley P.R."/>
            <person name="Ji L."/>
            <person name="Fetter-Pruneda I."/>
            <person name="McKenzie S.K."/>
            <person name="Li C."/>
            <person name="Hu H."/>
            <person name="Zhang G."/>
            <person name="Kronauer D.J."/>
        </authorList>
    </citation>
    <scope>NUCLEOTIDE SEQUENCE [LARGE SCALE GENOMIC DNA]</scope>
</reference>
<comment type="similarity">
    <text evidence="4">Belongs to the cyclophilin-type PPIase family.</text>
</comment>
<dbReference type="Proteomes" id="UP000053097">
    <property type="component" value="Unassembled WGS sequence"/>
</dbReference>
<feature type="domain" description="PPIase cyclophilin-type" evidence="6">
    <location>
        <begin position="1"/>
        <end position="155"/>
    </location>
</feature>
<proteinExistence type="inferred from homology"/>
<dbReference type="FunFam" id="2.40.100.10:FF:000025">
    <property type="entry name" value="Peptidyl-prolyl cis-trans isomerase CYP19-2"/>
    <property type="match status" value="1"/>
</dbReference>
<evidence type="ECO:0000313" key="8">
    <source>
        <dbReference type="Proteomes" id="UP000053097"/>
    </source>
</evidence>
<evidence type="ECO:0000259" key="6">
    <source>
        <dbReference type="PROSITE" id="PS50072"/>
    </source>
</evidence>